<evidence type="ECO:0000259" key="6">
    <source>
        <dbReference type="PROSITE" id="PS50023"/>
    </source>
</evidence>
<dbReference type="PANTHER" id="PTHR45787">
    <property type="entry name" value="LD11652P"/>
    <property type="match status" value="1"/>
</dbReference>
<gene>
    <name evidence="7" type="primary">LMO4_2</name>
    <name evidence="7" type="ORF">Ciccas_013731</name>
</gene>
<dbReference type="GO" id="GO:0046872">
    <property type="term" value="F:metal ion binding"/>
    <property type="evidence" value="ECO:0007669"/>
    <property type="project" value="UniProtKB-KW"/>
</dbReference>
<dbReference type="PROSITE" id="PS50023">
    <property type="entry name" value="LIM_DOMAIN_2"/>
    <property type="match status" value="1"/>
</dbReference>
<accession>A0ABD2PKX0</accession>
<dbReference type="SMART" id="SM00132">
    <property type="entry name" value="LIM"/>
    <property type="match status" value="1"/>
</dbReference>
<evidence type="ECO:0000256" key="5">
    <source>
        <dbReference type="PROSITE-ProRule" id="PRU00125"/>
    </source>
</evidence>
<evidence type="ECO:0000256" key="1">
    <source>
        <dbReference type="ARBA" id="ARBA00022723"/>
    </source>
</evidence>
<dbReference type="InterPro" id="IPR050945">
    <property type="entry name" value="LMO_RBTN_TF"/>
</dbReference>
<dbReference type="Proteomes" id="UP001626550">
    <property type="component" value="Unassembled WGS sequence"/>
</dbReference>
<evidence type="ECO:0000313" key="8">
    <source>
        <dbReference type="Proteomes" id="UP001626550"/>
    </source>
</evidence>
<protein>
    <submittedName>
        <fullName evidence="7">LIM domain only 4</fullName>
    </submittedName>
</protein>
<comment type="caution">
    <text evidence="7">The sequence shown here is derived from an EMBL/GenBank/DDBJ whole genome shotgun (WGS) entry which is preliminary data.</text>
</comment>
<dbReference type="SUPFAM" id="SSF57716">
    <property type="entry name" value="Glucocorticoid receptor-like (DNA-binding domain)"/>
    <property type="match status" value="2"/>
</dbReference>
<reference evidence="7 8" key="1">
    <citation type="submission" date="2024-11" db="EMBL/GenBank/DDBJ databases">
        <title>Adaptive evolution of stress response genes in parasites aligns with host niche diversity.</title>
        <authorList>
            <person name="Hahn C."/>
            <person name="Resl P."/>
        </authorList>
    </citation>
    <scope>NUCLEOTIDE SEQUENCE [LARGE SCALE GENOMIC DNA]</scope>
    <source>
        <strain evidence="7">EGGRZ-B1_66</strain>
        <tissue evidence="7">Body</tissue>
    </source>
</reference>
<dbReference type="Pfam" id="PF00412">
    <property type="entry name" value="LIM"/>
    <property type="match status" value="1"/>
</dbReference>
<evidence type="ECO:0000256" key="3">
    <source>
        <dbReference type="ARBA" id="ARBA00022833"/>
    </source>
</evidence>
<name>A0ABD2PKX0_9PLAT</name>
<dbReference type="AlphaFoldDB" id="A0ABD2PKX0"/>
<dbReference type="EMBL" id="JBJKFK010006589">
    <property type="protein sequence ID" value="KAL3307750.1"/>
    <property type="molecule type" value="Genomic_DNA"/>
</dbReference>
<sequence length="80" mass="9349">MDYQQQQQQKQWDPHSDQAPKHVCAACCRPIEEKTLLDALDRFWHVYCLKCSCCGARLADIGSSFFVKADMFLCREDYAR</sequence>
<evidence type="ECO:0000256" key="2">
    <source>
        <dbReference type="ARBA" id="ARBA00022737"/>
    </source>
</evidence>
<organism evidence="7 8">
    <name type="scientific">Cichlidogyrus casuarinus</name>
    <dbReference type="NCBI Taxonomy" id="1844966"/>
    <lineage>
        <taxon>Eukaryota</taxon>
        <taxon>Metazoa</taxon>
        <taxon>Spiralia</taxon>
        <taxon>Lophotrochozoa</taxon>
        <taxon>Platyhelminthes</taxon>
        <taxon>Monogenea</taxon>
        <taxon>Monopisthocotylea</taxon>
        <taxon>Dactylogyridea</taxon>
        <taxon>Ancyrocephalidae</taxon>
        <taxon>Cichlidogyrus</taxon>
    </lineage>
</organism>
<dbReference type="PROSITE" id="PS00478">
    <property type="entry name" value="LIM_DOMAIN_1"/>
    <property type="match status" value="1"/>
</dbReference>
<dbReference type="PANTHER" id="PTHR45787:SF13">
    <property type="entry name" value="LD11652P"/>
    <property type="match status" value="1"/>
</dbReference>
<feature type="domain" description="LIM zinc-binding" evidence="6">
    <location>
        <begin position="22"/>
        <end position="80"/>
    </location>
</feature>
<dbReference type="Gene3D" id="2.10.110.10">
    <property type="entry name" value="Cysteine Rich Protein"/>
    <property type="match status" value="1"/>
</dbReference>
<proteinExistence type="predicted"/>
<keyword evidence="2" id="KW-0677">Repeat</keyword>
<keyword evidence="4 5" id="KW-0440">LIM domain</keyword>
<dbReference type="InterPro" id="IPR001781">
    <property type="entry name" value="Znf_LIM"/>
</dbReference>
<evidence type="ECO:0000256" key="4">
    <source>
        <dbReference type="ARBA" id="ARBA00023038"/>
    </source>
</evidence>
<keyword evidence="8" id="KW-1185">Reference proteome</keyword>
<keyword evidence="3 5" id="KW-0862">Zinc</keyword>
<evidence type="ECO:0000313" key="7">
    <source>
        <dbReference type="EMBL" id="KAL3307750.1"/>
    </source>
</evidence>
<keyword evidence="1 5" id="KW-0479">Metal-binding</keyword>